<evidence type="ECO:0000256" key="7">
    <source>
        <dbReference type="ARBA" id="ARBA00022989"/>
    </source>
</evidence>
<dbReference type="InterPro" id="IPR036640">
    <property type="entry name" value="ABC1_TM_sf"/>
</dbReference>
<feature type="region of interest" description="Disordered" evidence="9">
    <location>
        <begin position="623"/>
        <end position="645"/>
    </location>
</feature>
<dbReference type="Gene3D" id="3.40.50.300">
    <property type="entry name" value="P-loop containing nucleotide triphosphate hydrolases"/>
    <property type="match status" value="2"/>
</dbReference>
<dbReference type="EMBL" id="LFWA01000017">
    <property type="protein sequence ID" value="KTW26586.1"/>
    <property type="molecule type" value="Genomic_DNA"/>
</dbReference>
<dbReference type="GO" id="GO:0005524">
    <property type="term" value="F:ATP binding"/>
    <property type="evidence" value="ECO:0007669"/>
    <property type="project" value="UniProtKB-KW"/>
</dbReference>
<feature type="transmembrane region" description="Helical" evidence="10">
    <location>
        <begin position="857"/>
        <end position="877"/>
    </location>
</feature>
<evidence type="ECO:0000256" key="8">
    <source>
        <dbReference type="ARBA" id="ARBA00023136"/>
    </source>
</evidence>
<feature type="domain" description="ABC transporter" evidence="11">
    <location>
        <begin position="378"/>
        <end position="616"/>
    </location>
</feature>
<accession>A0A0W4ZE19</accession>
<dbReference type="VEuPathDB" id="FungiDB:T551_03503"/>
<feature type="domain" description="ABC transporter" evidence="11">
    <location>
        <begin position="1058"/>
        <end position="1292"/>
    </location>
</feature>
<dbReference type="GO" id="GO:0005886">
    <property type="term" value="C:plasma membrane"/>
    <property type="evidence" value="ECO:0007669"/>
    <property type="project" value="UniProtKB-SubCell"/>
</dbReference>
<evidence type="ECO:0000256" key="2">
    <source>
        <dbReference type="ARBA" id="ARBA00022448"/>
    </source>
</evidence>
<keyword evidence="6" id="KW-0067">ATP-binding</keyword>
<dbReference type="eggNOG" id="KOG0055">
    <property type="taxonomic scope" value="Eukaryota"/>
</dbReference>
<dbReference type="CDD" id="cd18578">
    <property type="entry name" value="ABC_6TM_Pgp_ABCB1_D2_like"/>
    <property type="match status" value="1"/>
</dbReference>
<evidence type="ECO:0000313" key="13">
    <source>
        <dbReference type="EMBL" id="KTW26586.1"/>
    </source>
</evidence>
<dbReference type="FunFam" id="3.40.50.300:FF:000221">
    <property type="entry name" value="Multidrug ABC transporter ATP-binding protein"/>
    <property type="match status" value="1"/>
</dbReference>
<keyword evidence="4 10" id="KW-0812">Transmembrane</keyword>
<organism evidence="13 14">
    <name type="scientific">Pneumocystis jirovecii (strain RU7)</name>
    <name type="common">Human pneumocystis pneumonia agent</name>
    <dbReference type="NCBI Taxonomy" id="1408657"/>
    <lineage>
        <taxon>Eukaryota</taxon>
        <taxon>Fungi</taxon>
        <taxon>Dikarya</taxon>
        <taxon>Ascomycota</taxon>
        <taxon>Taphrinomycotina</taxon>
        <taxon>Pneumocystomycetes</taxon>
        <taxon>Pneumocystaceae</taxon>
        <taxon>Pneumocystis</taxon>
    </lineage>
</organism>
<dbReference type="SUPFAM" id="SSF52540">
    <property type="entry name" value="P-loop containing nucleoside triphosphate hydrolases"/>
    <property type="match status" value="2"/>
</dbReference>
<protein>
    <submittedName>
        <fullName evidence="13">Uncharacterized protein</fullName>
    </submittedName>
</protein>
<dbReference type="GO" id="GO:0005743">
    <property type="term" value="C:mitochondrial inner membrane"/>
    <property type="evidence" value="ECO:0007669"/>
    <property type="project" value="TreeGrafter"/>
</dbReference>
<dbReference type="InterPro" id="IPR039421">
    <property type="entry name" value="Type_1_exporter"/>
</dbReference>
<dbReference type="GO" id="GO:0090374">
    <property type="term" value="P:oligopeptide export from mitochondrion"/>
    <property type="evidence" value="ECO:0007669"/>
    <property type="project" value="TreeGrafter"/>
</dbReference>
<evidence type="ECO:0000256" key="3">
    <source>
        <dbReference type="ARBA" id="ARBA00022475"/>
    </source>
</evidence>
<comment type="caution">
    <text evidence="13">The sequence shown here is derived from an EMBL/GenBank/DDBJ whole genome shotgun (WGS) entry which is preliminary data.</text>
</comment>
<feature type="transmembrane region" description="Helical" evidence="10">
    <location>
        <begin position="997"/>
        <end position="1017"/>
    </location>
</feature>
<feature type="transmembrane region" description="Helical" evidence="10">
    <location>
        <begin position="96"/>
        <end position="121"/>
    </location>
</feature>
<evidence type="ECO:0000256" key="6">
    <source>
        <dbReference type="ARBA" id="ARBA00022840"/>
    </source>
</evidence>
<dbReference type="InterPro" id="IPR003593">
    <property type="entry name" value="AAA+_ATPase"/>
</dbReference>
<dbReference type="PROSITE" id="PS50893">
    <property type="entry name" value="ABC_TRANSPORTER_2"/>
    <property type="match status" value="2"/>
</dbReference>
<keyword evidence="14" id="KW-1185">Reference proteome</keyword>
<keyword evidence="2" id="KW-0813">Transport</keyword>
<dbReference type="FunFam" id="3.40.50.300:FF:001471">
    <property type="entry name" value="P-loop containing nucleoside triphosphate hydrolase protein"/>
    <property type="match status" value="1"/>
</dbReference>
<feature type="domain" description="ABC transmembrane type-1" evidence="12">
    <location>
        <begin position="737"/>
        <end position="1025"/>
    </location>
</feature>
<dbReference type="InterPro" id="IPR027417">
    <property type="entry name" value="P-loop_NTPase"/>
</dbReference>
<evidence type="ECO:0000256" key="10">
    <source>
        <dbReference type="SAM" id="Phobius"/>
    </source>
</evidence>
<reference evidence="14" key="1">
    <citation type="journal article" date="2016" name="Nat. Commun.">
        <title>Genome analysis of three Pneumocystis species reveals adaptation mechanisms to life exclusively in mammalian hosts.</title>
        <authorList>
            <person name="Ma L."/>
            <person name="Chen Z."/>
            <person name="Huang D.W."/>
            <person name="Kutty G."/>
            <person name="Ishihara M."/>
            <person name="Wang H."/>
            <person name="Abouelleil A."/>
            <person name="Bishop L."/>
            <person name="Davey E."/>
            <person name="Deng R."/>
            <person name="Deng X."/>
            <person name="Fan L."/>
            <person name="Fantoni G."/>
            <person name="Fitzgerald M."/>
            <person name="Gogineni E."/>
            <person name="Goldberg J.M."/>
            <person name="Handley G."/>
            <person name="Hu X."/>
            <person name="Huber C."/>
            <person name="Jiao X."/>
            <person name="Jones K."/>
            <person name="Levin J.Z."/>
            <person name="Liu Y."/>
            <person name="Macdonald P."/>
            <person name="Melnikov A."/>
            <person name="Raley C."/>
            <person name="Sassi M."/>
            <person name="Sherman B.T."/>
            <person name="Song X."/>
            <person name="Sykes S."/>
            <person name="Tran B."/>
            <person name="Walsh L."/>
            <person name="Xia Y."/>
            <person name="Yang J."/>
            <person name="Young S."/>
            <person name="Zeng Q."/>
            <person name="Zheng X."/>
            <person name="Stephens R."/>
            <person name="Nusbaum C."/>
            <person name="Birren B.W."/>
            <person name="Azadi P."/>
            <person name="Lempicki R.A."/>
            <person name="Cuomo C.A."/>
            <person name="Kovacs J.A."/>
        </authorList>
    </citation>
    <scope>NUCLEOTIDE SEQUENCE [LARGE SCALE GENOMIC DNA]</scope>
    <source>
        <strain evidence="14">RU7</strain>
    </source>
</reference>
<dbReference type="SUPFAM" id="SSF90123">
    <property type="entry name" value="ABC transporter transmembrane region"/>
    <property type="match status" value="2"/>
</dbReference>
<keyword evidence="8 10" id="KW-0472">Membrane</keyword>
<dbReference type="SMART" id="SM00382">
    <property type="entry name" value="AAA"/>
    <property type="match status" value="2"/>
</dbReference>
<dbReference type="PANTHER" id="PTHR43394">
    <property type="entry name" value="ATP-DEPENDENT PERMEASE MDL1, MITOCHONDRIAL"/>
    <property type="match status" value="1"/>
</dbReference>
<feature type="transmembrane region" description="Helical" evidence="10">
    <location>
        <begin position="960"/>
        <end position="985"/>
    </location>
</feature>
<name>A0A0W4ZE19_PNEJ7</name>
<evidence type="ECO:0000256" key="4">
    <source>
        <dbReference type="ARBA" id="ARBA00022692"/>
    </source>
</evidence>
<feature type="transmembrane region" description="Helical" evidence="10">
    <location>
        <begin position="177"/>
        <end position="194"/>
    </location>
</feature>
<evidence type="ECO:0000256" key="9">
    <source>
        <dbReference type="SAM" id="MobiDB-lite"/>
    </source>
</evidence>
<dbReference type="STRING" id="1408657.A0A0W4ZE19"/>
<dbReference type="PANTHER" id="PTHR43394:SF15">
    <property type="entry name" value="ALPHA-FACTOR-TRANSPORTING ATPASE"/>
    <property type="match status" value="1"/>
</dbReference>
<dbReference type="Pfam" id="PF00005">
    <property type="entry name" value="ABC_tran"/>
    <property type="match status" value="2"/>
</dbReference>
<dbReference type="OrthoDB" id="6500128at2759"/>
<dbReference type="GO" id="GO:0016887">
    <property type="term" value="F:ATP hydrolysis activity"/>
    <property type="evidence" value="ECO:0007669"/>
    <property type="project" value="InterPro"/>
</dbReference>
<keyword evidence="5" id="KW-0547">Nucleotide-binding</keyword>
<dbReference type="Pfam" id="PF00664">
    <property type="entry name" value="ABC_membrane"/>
    <property type="match status" value="2"/>
</dbReference>
<feature type="transmembrane region" description="Helical" evidence="10">
    <location>
        <begin position="734"/>
        <end position="757"/>
    </location>
</feature>
<dbReference type="InterPro" id="IPR003439">
    <property type="entry name" value="ABC_transporter-like_ATP-bd"/>
</dbReference>
<feature type="transmembrane region" description="Helical" evidence="10">
    <location>
        <begin position="285"/>
        <end position="306"/>
    </location>
</feature>
<dbReference type="GO" id="GO:0015421">
    <property type="term" value="F:ABC-type oligopeptide transporter activity"/>
    <property type="evidence" value="ECO:0007669"/>
    <property type="project" value="TreeGrafter"/>
</dbReference>
<evidence type="ECO:0000256" key="1">
    <source>
        <dbReference type="ARBA" id="ARBA00004651"/>
    </source>
</evidence>
<dbReference type="Gene3D" id="1.20.1560.10">
    <property type="entry name" value="ABC transporter type 1, transmembrane domain"/>
    <property type="match status" value="3"/>
</dbReference>
<dbReference type="RefSeq" id="XP_018228115.1">
    <property type="nucleotide sequence ID" value="XM_018375766.1"/>
</dbReference>
<dbReference type="PROSITE" id="PS50929">
    <property type="entry name" value="ABC_TM1F"/>
    <property type="match status" value="2"/>
</dbReference>
<feature type="transmembrane region" description="Helical" evidence="10">
    <location>
        <begin position="318"/>
        <end position="339"/>
    </location>
</feature>
<evidence type="ECO:0000313" key="14">
    <source>
        <dbReference type="Proteomes" id="UP000053447"/>
    </source>
</evidence>
<dbReference type="Proteomes" id="UP000053447">
    <property type="component" value="Unassembled WGS sequence"/>
</dbReference>
<feature type="transmembrane region" description="Helical" evidence="10">
    <location>
        <begin position="777"/>
        <end position="797"/>
    </location>
</feature>
<feature type="compositionally biased region" description="Polar residues" evidence="9">
    <location>
        <begin position="636"/>
        <end position="645"/>
    </location>
</feature>
<proteinExistence type="predicted"/>
<dbReference type="GeneID" id="28942021"/>
<keyword evidence="7 10" id="KW-1133">Transmembrane helix</keyword>
<feature type="compositionally biased region" description="Basic and acidic residues" evidence="9">
    <location>
        <begin position="623"/>
        <end position="635"/>
    </location>
</feature>
<dbReference type="CDD" id="cd18577">
    <property type="entry name" value="ABC_6TM_Pgp_ABCB1_D1_like"/>
    <property type="match status" value="1"/>
</dbReference>
<evidence type="ECO:0000256" key="5">
    <source>
        <dbReference type="ARBA" id="ARBA00022741"/>
    </source>
</evidence>
<feature type="transmembrane region" description="Helical" evidence="10">
    <location>
        <begin position="200"/>
        <end position="220"/>
    </location>
</feature>
<sequence length="1296" mass="148330">MEKVEISFDLKESNLKKSTEIVNKKKIKNGVSFLNLFDFTKKRDTFLLFFACIISFINGLFAPCMTFLLGRLFHVFSLISLKEITEKEFRNQVNHYILLFAILAVVSFIGGWLFQTLWYIFAEIQIIRVNKQLFHNFASKEIKWYDLRYGGIAGIINRCERNIGNFHYTLSNTLGKILSSIITFSVSLFLAFWYSWKLTFVILVSLPIIILIAGITSYFIQPYISREKETISQAAALVDQAVVNIPIVKIFNGQYYESQKFNKCILKSSHIVYCWKRIYALQQSLVRFFILAMFVQGFWYGSYLIIKKEISTGNVLTVFWACLMVSFSIQTIVQHLVFIDQGKISSADLQNLFKDEKTQKKDNKLSSHFSPEKCDGNITYDSVSFAYPSRPEKIILKNVSLFFPAGKTTFVVGASGSGKSTLAALLIRIYEINNGSIYIDNKNIELLDINWIRNNVTLVQQPVIFNESLKLNITIGKSSPTSVDISEIKNASRMAMLEEIIFELSDGYDTKLGTNGLSLSSGQMQRVAMARARLRDTSILILDESTSSLDYINRSLIYDAVKFWRKNKTTIIITHDISQIEDSDYVYVIDDGSLVQKGLKKTLLEDKNGLFFNIHLENEKTKNSLSSQKKEDISSKNESNNSLVESSFNNKPHIKSAAFNFLKTNLSIETLLLNSANVIVENRKNTTNIRTLLSSNMNHSKISKKFNFRKKYFLLNISLWNLLRNNWKYVNKKIFLVLGLFFCLGNGIATPLFSYALSKLLALFFSPKNASEITKKSLKSSLFVLGVSFLDSLTLYLKIFFFQLSSDYMVTNIRSKLYKNVLFQDMFYFSEKECSSKNITRIIINETELIRSIFEGIAGNILIAIVMASLGIIWSFFIAWKLTIITVGMLPFLYISIQYYSYINNIWEQKYKEENINASSILYEFTENTFTIKALLLNDFFEQKYMLSIKKVFMKGIRRAIYIGFGYGFMECSIFSFKTLLFFYGSKFILKKIYTPIDILTVFSLIIFSIITASQFLSMIPHYNKIKQASDDINSLFNVSGKTTENEGSLTVPLNGEIIFKNVTFSYPGHCNEVLQNIDLKIENYEKIVLTGLSGSGKSTMISLIQKLYQVQKGIITINGYNISSIETKWLRNHIAVVRQTPMLFNMTIEQNIAYGLDSFNRSHVQKAAQKANIHDFIMKLTDGYDTMLGDYGKGLSTGQAQRISLARAFIRNPKILILDECTSALDPLCALSIQEIIKNITNITVIIITHSKEMMKLADRIILLKNGQIIETGTYDELIDLKKNFWTLIQKGEWT</sequence>
<feature type="transmembrane region" description="Helical" evidence="10">
    <location>
        <begin position="46"/>
        <end position="76"/>
    </location>
</feature>
<keyword evidence="3" id="KW-1003">Cell membrane</keyword>
<feature type="transmembrane region" description="Helical" evidence="10">
    <location>
        <begin position="883"/>
        <end position="902"/>
    </location>
</feature>
<gene>
    <name evidence="13" type="ORF">T551_03503</name>
</gene>
<comment type="subcellular location">
    <subcellularLocation>
        <location evidence="1">Cell membrane</location>
        <topology evidence="1">Multi-pass membrane protein</topology>
    </subcellularLocation>
</comment>
<dbReference type="InterPro" id="IPR011527">
    <property type="entry name" value="ABC1_TM_dom"/>
</dbReference>
<evidence type="ECO:0000259" key="12">
    <source>
        <dbReference type="PROSITE" id="PS50929"/>
    </source>
</evidence>
<evidence type="ECO:0000259" key="11">
    <source>
        <dbReference type="PROSITE" id="PS50893"/>
    </source>
</evidence>
<feature type="domain" description="ABC transmembrane type-1" evidence="12">
    <location>
        <begin position="49"/>
        <end position="341"/>
    </location>
</feature>